<accession>B1P1V3</accession>
<reference evidence="3" key="1">
    <citation type="submission" date="2007-10" db="EMBL/GenBank/DDBJ databases">
        <title>Isolation of mRNA for a hypothetical protein with a chitin binding domain from Artemia franciscana.</title>
        <authorList>
            <person name="Kuklov V."/>
            <person name="Sanelli A."/>
            <person name="Vershon A.K."/>
            <person name="Nemeroff M.E."/>
        </authorList>
    </citation>
    <scope>NUCLEOTIDE SEQUENCE</scope>
</reference>
<dbReference type="InterPro" id="IPR036508">
    <property type="entry name" value="Chitin-bd_dom_sf"/>
</dbReference>
<dbReference type="SUPFAM" id="SSF57625">
    <property type="entry name" value="Invertebrate chitin-binding proteins"/>
    <property type="match status" value="1"/>
</dbReference>
<dbReference type="Gene3D" id="2.170.140.10">
    <property type="entry name" value="Chitin binding domain"/>
    <property type="match status" value="1"/>
</dbReference>
<name>B1P1V3_ARTSF</name>
<dbReference type="PROSITE" id="PS50940">
    <property type="entry name" value="CHIT_BIND_II"/>
    <property type="match status" value="1"/>
</dbReference>
<dbReference type="InterPro" id="IPR002557">
    <property type="entry name" value="Chitin-bd_dom"/>
</dbReference>
<sequence length="159" mass="17444">QIMIVWVFYILTLSISVFAKEPECPFGTGKTLLADTEKCNIYWECDDGLLTDLRCRNGLGFNPAARVCTSDAPCLRRPAGSNNNNIAGPGIIGGLSEGPFGGIVKSITRSIVSSSFSKNGRNGNDALEQPPVDKNFQQITREISSIFNPFLRLLREVRF</sequence>
<dbReference type="GO" id="GO:0008061">
    <property type="term" value="F:chitin binding"/>
    <property type="evidence" value="ECO:0007669"/>
    <property type="project" value="InterPro"/>
</dbReference>
<organism evidence="3">
    <name type="scientific">Artemia franciscana</name>
    <name type="common">Brine shrimp</name>
    <name type="synonym">Artemia sanfranciscana</name>
    <dbReference type="NCBI Taxonomy" id="6661"/>
    <lineage>
        <taxon>Eukaryota</taxon>
        <taxon>Metazoa</taxon>
        <taxon>Ecdysozoa</taxon>
        <taxon>Arthropoda</taxon>
        <taxon>Crustacea</taxon>
        <taxon>Branchiopoda</taxon>
        <taxon>Anostraca</taxon>
        <taxon>Artemiidae</taxon>
        <taxon>Artemia</taxon>
    </lineage>
</organism>
<dbReference type="GO" id="GO:0005576">
    <property type="term" value="C:extracellular region"/>
    <property type="evidence" value="ECO:0007669"/>
    <property type="project" value="InterPro"/>
</dbReference>
<dbReference type="AlphaFoldDB" id="B1P1V3"/>
<feature type="non-terminal residue" evidence="3">
    <location>
        <position position="1"/>
    </location>
</feature>
<dbReference type="EMBL" id="EU251049">
    <property type="protein sequence ID" value="ACB05771.1"/>
    <property type="molecule type" value="mRNA"/>
</dbReference>
<evidence type="ECO:0000259" key="2">
    <source>
        <dbReference type="PROSITE" id="PS50940"/>
    </source>
</evidence>
<keyword evidence="1" id="KW-0732">Signal</keyword>
<dbReference type="Pfam" id="PF01607">
    <property type="entry name" value="CBM_14"/>
    <property type="match status" value="1"/>
</dbReference>
<dbReference type="SMART" id="SM00494">
    <property type="entry name" value="ChtBD2"/>
    <property type="match status" value="1"/>
</dbReference>
<proteinExistence type="evidence at transcript level"/>
<evidence type="ECO:0000256" key="1">
    <source>
        <dbReference type="SAM" id="SignalP"/>
    </source>
</evidence>
<protein>
    <submittedName>
        <fullName evidence="3">Chitin biinding domain protein</fullName>
    </submittedName>
</protein>
<evidence type="ECO:0000313" key="3">
    <source>
        <dbReference type="EMBL" id="ACB05771.1"/>
    </source>
</evidence>
<feature type="chain" id="PRO_5002767848" evidence="1">
    <location>
        <begin position="20"/>
        <end position="159"/>
    </location>
</feature>
<feature type="domain" description="Chitin-binding type-2" evidence="2">
    <location>
        <begin position="21"/>
        <end position="76"/>
    </location>
</feature>
<feature type="signal peptide" evidence="1">
    <location>
        <begin position="1"/>
        <end position="19"/>
    </location>
</feature>